<dbReference type="AlphaFoldDB" id="A0A7W6G291"/>
<dbReference type="InterPro" id="IPR050259">
    <property type="entry name" value="SDR"/>
</dbReference>
<dbReference type="Gene3D" id="3.40.50.720">
    <property type="entry name" value="NAD(P)-binding Rossmann-like Domain"/>
    <property type="match status" value="1"/>
</dbReference>
<dbReference type="InterPro" id="IPR002347">
    <property type="entry name" value="SDR_fam"/>
</dbReference>
<evidence type="ECO:0000256" key="2">
    <source>
        <dbReference type="ARBA" id="ARBA00023002"/>
    </source>
</evidence>
<organism evidence="3 4">
    <name type="scientific">Rhizobium skierniewicense</name>
    <dbReference type="NCBI Taxonomy" id="984260"/>
    <lineage>
        <taxon>Bacteria</taxon>
        <taxon>Pseudomonadati</taxon>
        <taxon>Pseudomonadota</taxon>
        <taxon>Alphaproteobacteria</taxon>
        <taxon>Hyphomicrobiales</taxon>
        <taxon>Rhizobiaceae</taxon>
        <taxon>Rhizobium/Agrobacterium group</taxon>
        <taxon>Rhizobium</taxon>
    </lineage>
</organism>
<comment type="similarity">
    <text evidence="1">Belongs to the short-chain dehydrogenases/reductases (SDR) family.</text>
</comment>
<proteinExistence type="inferred from homology"/>
<dbReference type="PANTHER" id="PTHR42879">
    <property type="entry name" value="3-OXOACYL-(ACYL-CARRIER-PROTEIN) REDUCTASE"/>
    <property type="match status" value="1"/>
</dbReference>
<dbReference type="PRINTS" id="PR00080">
    <property type="entry name" value="SDRFAMILY"/>
</dbReference>
<dbReference type="GO" id="GO:0032787">
    <property type="term" value="P:monocarboxylic acid metabolic process"/>
    <property type="evidence" value="ECO:0007669"/>
    <property type="project" value="UniProtKB-ARBA"/>
</dbReference>
<protein>
    <submittedName>
        <fullName evidence="3">NAD(P)-dependent dehydrogenase (Short-subunit alcohol dehydrogenase family)</fullName>
    </submittedName>
</protein>
<dbReference type="EMBL" id="JACIDV010000003">
    <property type="protein sequence ID" value="MBB3945306.1"/>
    <property type="molecule type" value="Genomic_DNA"/>
</dbReference>
<dbReference type="PANTHER" id="PTHR42879:SF2">
    <property type="entry name" value="3-OXOACYL-[ACYL-CARRIER-PROTEIN] REDUCTASE FABG"/>
    <property type="match status" value="1"/>
</dbReference>
<evidence type="ECO:0000313" key="3">
    <source>
        <dbReference type="EMBL" id="MBB3945306.1"/>
    </source>
</evidence>
<reference evidence="3 4" key="1">
    <citation type="submission" date="2020-08" db="EMBL/GenBank/DDBJ databases">
        <title>Genomic Encyclopedia of Type Strains, Phase IV (KMG-IV): sequencing the most valuable type-strain genomes for metagenomic binning, comparative biology and taxonomic classification.</title>
        <authorList>
            <person name="Goeker M."/>
        </authorList>
    </citation>
    <scope>NUCLEOTIDE SEQUENCE [LARGE SCALE GENOMIC DNA]</scope>
    <source>
        <strain evidence="3 4">DSM 26438</strain>
    </source>
</reference>
<gene>
    <name evidence="3" type="ORF">GGQ73_001239</name>
</gene>
<evidence type="ECO:0000256" key="1">
    <source>
        <dbReference type="ARBA" id="ARBA00006484"/>
    </source>
</evidence>
<dbReference type="RefSeq" id="WP_183894772.1">
    <property type="nucleotide sequence ID" value="NZ_JACIDV010000003.1"/>
</dbReference>
<dbReference type="Pfam" id="PF13561">
    <property type="entry name" value="adh_short_C2"/>
    <property type="match status" value="1"/>
</dbReference>
<sequence length="257" mass="26289">MPTVKGLRVLVTAGASGIGLEIARAFVASGAAVFVCDSSAEAVEALAVVLPSAGSAVCDVTDRTAVDTMFTAAIGALGGLDTLVNNAGISGPTGRVDEIMPEDWDRTLAVNLTGQYNLVRLAVAELRKSDCASILCMSSAAGRMAYPNRSPYAAAKWAVIGFMKTIAAELGSYDIRANAILPGMVDGPRLQAVVSAKAAVAQVHPADIIRKGLAGTSIKRLVSAEEVAALAVFLASREGGAISGQAIGIDNDLHYMA</sequence>
<evidence type="ECO:0000313" key="4">
    <source>
        <dbReference type="Proteomes" id="UP000565286"/>
    </source>
</evidence>
<dbReference type="NCBIfam" id="NF009466">
    <property type="entry name" value="PRK12826.1-2"/>
    <property type="match status" value="1"/>
</dbReference>
<keyword evidence="2" id="KW-0560">Oxidoreductase</keyword>
<dbReference type="InterPro" id="IPR020904">
    <property type="entry name" value="Sc_DH/Rdtase_CS"/>
</dbReference>
<dbReference type="GO" id="GO:0016491">
    <property type="term" value="F:oxidoreductase activity"/>
    <property type="evidence" value="ECO:0007669"/>
    <property type="project" value="UniProtKB-KW"/>
</dbReference>
<dbReference type="PROSITE" id="PS00061">
    <property type="entry name" value="ADH_SHORT"/>
    <property type="match status" value="1"/>
</dbReference>
<comment type="caution">
    <text evidence="3">The sequence shown here is derived from an EMBL/GenBank/DDBJ whole genome shotgun (WGS) entry which is preliminary data.</text>
</comment>
<dbReference type="SUPFAM" id="SSF51735">
    <property type="entry name" value="NAD(P)-binding Rossmann-fold domains"/>
    <property type="match status" value="1"/>
</dbReference>
<dbReference type="CDD" id="cd05233">
    <property type="entry name" value="SDR_c"/>
    <property type="match status" value="1"/>
</dbReference>
<dbReference type="FunFam" id="3.40.50.720:FF:000084">
    <property type="entry name" value="Short-chain dehydrogenase reductase"/>
    <property type="match status" value="1"/>
</dbReference>
<name>A0A7W6G291_9HYPH</name>
<dbReference type="Proteomes" id="UP000565286">
    <property type="component" value="Unassembled WGS sequence"/>
</dbReference>
<dbReference type="PRINTS" id="PR00081">
    <property type="entry name" value="GDHRDH"/>
</dbReference>
<keyword evidence="4" id="KW-1185">Reference proteome</keyword>
<accession>A0A7W6G291</accession>
<dbReference type="InterPro" id="IPR036291">
    <property type="entry name" value="NAD(P)-bd_dom_sf"/>
</dbReference>